<reference evidence="5" key="1">
    <citation type="submission" date="2022-10" db="EMBL/GenBank/DDBJ databases">
        <authorList>
            <person name="Kim H.S."/>
            <person name="Kim J.-S."/>
            <person name="Suh M.K."/>
            <person name="Eom M.K."/>
            <person name="Lee J.-S."/>
        </authorList>
    </citation>
    <scope>NUCLEOTIDE SEQUENCE</scope>
    <source>
        <strain evidence="5">LIP-5</strain>
    </source>
</reference>
<name>A0AAE3INJ4_9BACT</name>
<dbReference type="PANTHER" id="PTHR10302:SF0">
    <property type="entry name" value="SINGLE-STRANDED DNA-BINDING PROTEIN, MITOCHONDRIAL"/>
    <property type="match status" value="1"/>
</dbReference>
<dbReference type="PROSITE" id="PS50935">
    <property type="entry name" value="SSB"/>
    <property type="match status" value="1"/>
</dbReference>
<dbReference type="GO" id="GO:0009295">
    <property type="term" value="C:nucleoid"/>
    <property type="evidence" value="ECO:0007669"/>
    <property type="project" value="TreeGrafter"/>
</dbReference>
<dbReference type="GO" id="GO:0003697">
    <property type="term" value="F:single-stranded DNA binding"/>
    <property type="evidence" value="ECO:0007669"/>
    <property type="project" value="UniProtKB-UniRule"/>
</dbReference>
<gene>
    <name evidence="5" type="primary">ssb</name>
    <name evidence="5" type="ORF">OD355_10165</name>
</gene>
<keyword evidence="2" id="KW-0233">DNA recombination</keyword>
<dbReference type="Gene3D" id="2.40.50.140">
    <property type="entry name" value="Nucleic acid-binding proteins"/>
    <property type="match status" value="1"/>
</dbReference>
<dbReference type="Pfam" id="PF00436">
    <property type="entry name" value="SSB"/>
    <property type="match status" value="1"/>
</dbReference>
<feature type="short sequence motif" description="Important for interaction with partner proteins" evidence="2">
    <location>
        <begin position="131"/>
        <end position="136"/>
    </location>
</feature>
<proteinExistence type="inferred from homology"/>
<keyword evidence="2" id="KW-0235">DNA replication</keyword>
<sequence length="136" mass="14684">MIKLQVIGNLGRDAVVNNVNGRNVINFSVAHTERFKDSTGEQKERTVWVDCAYWSDKTAIAPYLKKGTQVYVEGGPDVRVYQNQEGKQGASLSLRVQNVQLLGSKSGSGNESTPPNGGNMAGSISNGDPVEDDLPF</sequence>
<comment type="caution">
    <text evidence="5">The sequence shown here is derived from an EMBL/GenBank/DDBJ whole genome shotgun (WGS) entry which is preliminary data.</text>
</comment>
<keyword evidence="1 2" id="KW-0238">DNA-binding</keyword>
<dbReference type="RefSeq" id="WP_263038364.1">
    <property type="nucleotide sequence ID" value="NZ_JAOTPL010000015.1"/>
</dbReference>
<dbReference type="PIRSF" id="PIRSF002070">
    <property type="entry name" value="SSB"/>
    <property type="match status" value="1"/>
</dbReference>
<dbReference type="InterPro" id="IPR012340">
    <property type="entry name" value="NA-bd_OB-fold"/>
</dbReference>
<keyword evidence="2" id="KW-0227">DNA damage</keyword>
<keyword evidence="2" id="KW-0234">DNA repair</keyword>
<feature type="region of interest" description="Disordered" evidence="4">
    <location>
        <begin position="103"/>
        <end position="136"/>
    </location>
</feature>
<dbReference type="PANTHER" id="PTHR10302">
    <property type="entry name" value="SINGLE-STRANDED DNA-BINDING PROTEIN"/>
    <property type="match status" value="1"/>
</dbReference>
<dbReference type="GO" id="GO:0006281">
    <property type="term" value="P:DNA repair"/>
    <property type="evidence" value="ECO:0007669"/>
    <property type="project" value="UniProtKB-UniRule"/>
</dbReference>
<comment type="caution">
    <text evidence="2">Lacks conserved residue(s) required for the propagation of feature annotation.</text>
</comment>
<evidence type="ECO:0000313" key="5">
    <source>
        <dbReference type="EMBL" id="MCU7694879.1"/>
    </source>
</evidence>
<protein>
    <recommendedName>
        <fullName evidence="2 3">Single-stranded DNA-binding protein</fullName>
        <shortName evidence="2">SSB</shortName>
    </recommendedName>
</protein>
<dbReference type="GO" id="GO:0006310">
    <property type="term" value="P:DNA recombination"/>
    <property type="evidence" value="ECO:0007669"/>
    <property type="project" value="UniProtKB-UniRule"/>
</dbReference>
<comment type="function">
    <text evidence="2">Plays an important role in DNA replication, recombination and repair. Binds to ssDNA and to an array of partner proteins to recruit them to their sites of action during DNA metabolism.</text>
</comment>
<accession>A0AAE3INJ4</accession>
<keyword evidence="6" id="KW-1185">Reference proteome</keyword>
<evidence type="ECO:0000256" key="3">
    <source>
        <dbReference type="PIRNR" id="PIRNR002070"/>
    </source>
</evidence>
<dbReference type="SUPFAM" id="SSF50249">
    <property type="entry name" value="Nucleic acid-binding proteins"/>
    <property type="match status" value="1"/>
</dbReference>
<feature type="compositionally biased region" description="Polar residues" evidence="4">
    <location>
        <begin position="103"/>
        <end position="126"/>
    </location>
</feature>
<evidence type="ECO:0000256" key="2">
    <source>
        <dbReference type="HAMAP-Rule" id="MF_00984"/>
    </source>
</evidence>
<dbReference type="EMBL" id="JAOTPL010000015">
    <property type="protein sequence ID" value="MCU7694879.1"/>
    <property type="molecule type" value="Genomic_DNA"/>
</dbReference>
<dbReference type="InterPro" id="IPR000424">
    <property type="entry name" value="Primosome_PriB/ssb"/>
</dbReference>
<dbReference type="GO" id="GO:0006260">
    <property type="term" value="P:DNA replication"/>
    <property type="evidence" value="ECO:0007669"/>
    <property type="project" value="UniProtKB-UniRule"/>
</dbReference>
<dbReference type="Proteomes" id="UP001209317">
    <property type="component" value="Unassembled WGS sequence"/>
</dbReference>
<dbReference type="HAMAP" id="MF_00984">
    <property type="entry name" value="SSB"/>
    <property type="match status" value="1"/>
</dbReference>
<dbReference type="AlphaFoldDB" id="A0AAE3INJ4"/>
<dbReference type="CDD" id="cd04496">
    <property type="entry name" value="SSB_OBF"/>
    <property type="match status" value="1"/>
</dbReference>
<dbReference type="NCBIfam" id="TIGR00621">
    <property type="entry name" value="ssb"/>
    <property type="match status" value="1"/>
</dbReference>
<evidence type="ECO:0000256" key="4">
    <source>
        <dbReference type="SAM" id="MobiDB-lite"/>
    </source>
</evidence>
<evidence type="ECO:0000256" key="1">
    <source>
        <dbReference type="ARBA" id="ARBA00023125"/>
    </source>
</evidence>
<organism evidence="5 6">
    <name type="scientific">Haoranjiania flava</name>
    <dbReference type="NCBI Taxonomy" id="1856322"/>
    <lineage>
        <taxon>Bacteria</taxon>
        <taxon>Pseudomonadati</taxon>
        <taxon>Bacteroidota</taxon>
        <taxon>Chitinophagia</taxon>
        <taxon>Chitinophagales</taxon>
        <taxon>Chitinophagaceae</taxon>
        <taxon>Haoranjiania</taxon>
    </lineage>
</organism>
<dbReference type="InterPro" id="IPR011344">
    <property type="entry name" value="ssDNA-bd"/>
</dbReference>
<comment type="subunit">
    <text evidence="2">Homotetramer.</text>
</comment>
<evidence type="ECO:0000313" key="6">
    <source>
        <dbReference type="Proteomes" id="UP001209317"/>
    </source>
</evidence>